<dbReference type="PANTHER" id="PTHR44757:SF2">
    <property type="entry name" value="BIOFILM ARCHITECTURE MAINTENANCE PROTEIN MBAA"/>
    <property type="match status" value="1"/>
</dbReference>
<proteinExistence type="predicted"/>
<dbReference type="EMBL" id="VTZN01000145">
    <property type="protein sequence ID" value="KAA1248597.1"/>
    <property type="molecule type" value="Genomic_DNA"/>
</dbReference>
<dbReference type="SMART" id="SM00091">
    <property type="entry name" value="PAS"/>
    <property type="match status" value="3"/>
</dbReference>
<dbReference type="AlphaFoldDB" id="A0A5B1BIW3"/>
<gene>
    <name evidence="2" type="ORF">F0Q45_19700</name>
</gene>
<feature type="domain" description="PAS" evidence="1">
    <location>
        <begin position="262"/>
        <end position="303"/>
    </location>
</feature>
<comment type="caution">
    <text evidence="2">The sequence shown here is derived from an EMBL/GenBank/DDBJ whole genome shotgun (WGS) entry which is preliminary data.</text>
</comment>
<reference evidence="2 3" key="1">
    <citation type="submission" date="2019-09" db="EMBL/GenBank/DDBJ databases">
        <title>Report of infection by Mycobacterium simiae a patient suffering from pulmonary tuberculosis.</title>
        <authorList>
            <person name="Mohanty P.S."/>
            <person name="Bansal A.K."/>
            <person name="Singh H."/>
            <person name="Sharma S."/>
            <person name="Patil S.A."/>
            <person name="Upadhaya P."/>
            <person name="Singh P.K."/>
            <person name="Kumar D."/>
            <person name="Kumar S."/>
            <person name="Singh R.K."/>
            <person name="Chaudhary B."/>
        </authorList>
    </citation>
    <scope>NUCLEOTIDE SEQUENCE [LARGE SCALE GENOMIC DNA]</scope>
    <source>
        <strain evidence="2 3">JAL-560-SIM</strain>
    </source>
</reference>
<evidence type="ECO:0000259" key="1">
    <source>
        <dbReference type="PROSITE" id="PS50112"/>
    </source>
</evidence>
<dbReference type="Gene3D" id="3.30.450.20">
    <property type="entry name" value="PAS domain"/>
    <property type="match status" value="3"/>
</dbReference>
<protein>
    <submittedName>
        <fullName evidence="2">PAS domain S-box protein</fullName>
    </submittedName>
</protein>
<evidence type="ECO:0000313" key="3">
    <source>
        <dbReference type="Proteomes" id="UP000324701"/>
    </source>
</evidence>
<dbReference type="PROSITE" id="PS50112">
    <property type="entry name" value="PAS"/>
    <property type="match status" value="2"/>
</dbReference>
<dbReference type="InterPro" id="IPR052155">
    <property type="entry name" value="Biofilm_reg_signaling"/>
</dbReference>
<dbReference type="Proteomes" id="UP000324701">
    <property type="component" value="Unassembled WGS sequence"/>
</dbReference>
<dbReference type="RefSeq" id="WP_149655541.1">
    <property type="nucleotide sequence ID" value="NZ_VTZN01000145.1"/>
</dbReference>
<name>A0A5B1BIW3_MYCSI</name>
<dbReference type="InterPro" id="IPR000014">
    <property type="entry name" value="PAS"/>
</dbReference>
<accession>A0A5B1BIW3</accession>
<dbReference type="Pfam" id="PF13426">
    <property type="entry name" value="PAS_9"/>
    <property type="match status" value="1"/>
</dbReference>
<dbReference type="OrthoDB" id="23692at2"/>
<dbReference type="Pfam" id="PF13188">
    <property type="entry name" value="PAS_8"/>
    <property type="match status" value="1"/>
</dbReference>
<dbReference type="InterPro" id="IPR035965">
    <property type="entry name" value="PAS-like_dom_sf"/>
</dbReference>
<feature type="domain" description="PAS" evidence="1">
    <location>
        <begin position="36"/>
        <end position="106"/>
    </location>
</feature>
<dbReference type="SUPFAM" id="SSF55785">
    <property type="entry name" value="PYP-like sensor domain (PAS domain)"/>
    <property type="match status" value="3"/>
</dbReference>
<dbReference type="CDD" id="cd00130">
    <property type="entry name" value="PAS"/>
    <property type="match status" value="1"/>
</dbReference>
<evidence type="ECO:0000313" key="2">
    <source>
        <dbReference type="EMBL" id="KAA1248597.1"/>
    </source>
</evidence>
<keyword evidence="3" id="KW-1185">Reference proteome</keyword>
<dbReference type="NCBIfam" id="TIGR00229">
    <property type="entry name" value="sensory_box"/>
    <property type="match status" value="1"/>
</dbReference>
<organism evidence="2 3">
    <name type="scientific">Mycobacterium simiae</name>
    <name type="common">Mycobacterium habana</name>
    <dbReference type="NCBI Taxonomy" id="1784"/>
    <lineage>
        <taxon>Bacteria</taxon>
        <taxon>Bacillati</taxon>
        <taxon>Actinomycetota</taxon>
        <taxon>Actinomycetes</taxon>
        <taxon>Mycobacteriales</taxon>
        <taxon>Mycobacteriaceae</taxon>
        <taxon>Mycobacterium</taxon>
        <taxon>Mycobacterium simiae complex</taxon>
    </lineage>
</organism>
<dbReference type="PANTHER" id="PTHR44757">
    <property type="entry name" value="DIGUANYLATE CYCLASE DGCP"/>
    <property type="match status" value="1"/>
</dbReference>
<sequence length="399" mass="43003">MTRCNLRTAQNHGESPMHIRIATDGTDDTDAQRQLFDQHYRQLLDHCPDVILVHESGRLVYVNPAGVKALAATSPDELLGRRITEFVHPNSVPDMMARIGSLRDLGDTSSPAQETLLTLDGATLDVEATSALTVWNGDMAYLVVLRDLSRQKAAEKALRYQAALVNHVSDAVIATTHTGIVTSWNPAAEAIYRRPAADALARPVSEAVGAPLCPHEIVADGGLLHTTHRTSDGVALAVQVAVTAMDNGFVLVCSDESVWCRAEQLFQSVISSLVEGVVVLSPDGCAELVNPAALRILGIDSSDSLYDPAKRVAKVPIYDRHGRVVSSNPVAIIELLRTRVIESASIFAVERPCDGQLTWLSANIQLLEPDNPQTSSVLICFREIDRSPVVGTAGFGARL</sequence>